<dbReference type="KEGG" id="cpae:CPAST_c26160"/>
<proteinExistence type="predicted"/>
<organism evidence="2 5">
    <name type="scientific">Clostridium pasteurianum DSM 525 = ATCC 6013</name>
    <dbReference type="NCBI Taxonomy" id="1262449"/>
    <lineage>
        <taxon>Bacteria</taxon>
        <taxon>Bacillati</taxon>
        <taxon>Bacillota</taxon>
        <taxon>Clostridia</taxon>
        <taxon>Eubacteriales</taxon>
        <taxon>Clostridiaceae</taxon>
        <taxon>Clostridium</taxon>
    </lineage>
</organism>
<dbReference type="CDD" id="cd15786">
    <property type="entry name" value="CPF_1278_like"/>
    <property type="match status" value="1"/>
</dbReference>
<dbReference type="InterPro" id="IPR032619">
    <property type="entry name" value="DUF4883"/>
</dbReference>
<keyword evidence="1" id="KW-0472">Membrane</keyword>
<dbReference type="GeneID" id="93074747"/>
<dbReference type="eggNOG" id="ENOG50344DC">
    <property type="taxonomic scope" value="Bacteria"/>
</dbReference>
<evidence type="ECO:0000313" key="5">
    <source>
        <dbReference type="Proteomes" id="UP000030905"/>
    </source>
</evidence>
<gene>
    <name evidence="2" type="ORF">CLPA_c26160</name>
    <name evidence="3" type="ORF">CP6013_00565</name>
</gene>
<keyword evidence="1" id="KW-1133">Transmembrane helix</keyword>
<dbReference type="KEGG" id="cpat:CLPA_c26160"/>
<protein>
    <recommendedName>
        <fullName evidence="6">Lipoprotein</fullName>
    </recommendedName>
</protein>
<dbReference type="Proteomes" id="UP000030905">
    <property type="component" value="Chromosome"/>
</dbReference>
<reference evidence="3 4" key="3">
    <citation type="journal article" name="Genome Announc.">
        <title>Improved Draft Genome Sequence of Clostridium pasteurianum Strain ATCC 6013 (DSM 525) Using a Hybrid Next-Generation Sequencing Approach.</title>
        <authorList>
            <person name="Pyne M.E."/>
            <person name="Utturkar S."/>
            <person name="Brown S.D."/>
            <person name="Moo-Young M."/>
            <person name="Chung D.A."/>
            <person name="Chou C.P."/>
        </authorList>
    </citation>
    <scope>NUCLEOTIDE SEQUENCE [LARGE SCALE GENOMIC DNA]</scope>
    <source>
        <strain evidence="3 4">ATCC 6013</strain>
    </source>
</reference>
<evidence type="ECO:0008006" key="6">
    <source>
        <dbReference type="Google" id="ProtNLM"/>
    </source>
</evidence>
<accession>A0A0H3J5D9</accession>
<dbReference type="EMBL" id="JPGY02000001">
    <property type="protein sequence ID" value="KRU11318.1"/>
    <property type="molecule type" value="Genomic_DNA"/>
</dbReference>
<dbReference type="EMBL" id="CP009268">
    <property type="protein sequence ID" value="AJA52672.1"/>
    <property type="molecule type" value="Genomic_DNA"/>
</dbReference>
<name>A0A0H3J5D9_CLOPA</name>
<dbReference type="Proteomes" id="UP000028042">
    <property type="component" value="Unassembled WGS sequence"/>
</dbReference>
<evidence type="ECO:0000313" key="4">
    <source>
        <dbReference type="Proteomes" id="UP000028042"/>
    </source>
</evidence>
<reference evidence="3" key="2">
    <citation type="submission" date="2015-10" db="EMBL/GenBank/DDBJ databases">
        <title>Improved Draft Genome Sequence of Clostridium pasteurianum Strain ATCC 6013 (DSM 525) Using a Hybrid Next-Generation Sequencing Approach.</title>
        <authorList>
            <person name="Pyne M.E."/>
            <person name="Utturkar S.M."/>
            <person name="Brown S.D."/>
            <person name="Moo-Young M."/>
            <person name="Chung D.A."/>
            <person name="Chou P.C."/>
        </authorList>
    </citation>
    <scope>NUCLEOTIDE SEQUENCE</scope>
    <source>
        <strain evidence="3">ATCC 6013</strain>
    </source>
</reference>
<evidence type="ECO:0000256" key="1">
    <source>
        <dbReference type="SAM" id="Phobius"/>
    </source>
</evidence>
<reference evidence="2 5" key="1">
    <citation type="journal article" date="2015" name="Genome Announc.">
        <title>Complete Genome Sequence of the Nitrogen-Fixing and Solvent-Producing Clostridium pasteurianum DSM 525.</title>
        <authorList>
            <person name="Poehlein A."/>
            <person name="Grosse-Honebrink A."/>
            <person name="Zhang Y."/>
            <person name="Minton N.P."/>
            <person name="Daniel R."/>
        </authorList>
    </citation>
    <scope>NUCLEOTIDE SEQUENCE [LARGE SCALE GENOMIC DNA]</scope>
    <source>
        <strain evidence="2">DSM 525</strain>
        <strain evidence="5">DSM 525 / ATCC 6013</strain>
    </source>
</reference>
<keyword evidence="1" id="KW-0812">Transmembrane</keyword>
<evidence type="ECO:0000313" key="2">
    <source>
        <dbReference type="EMBL" id="AJA52672.1"/>
    </source>
</evidence>
<dbReference type="Pfam" id="PF16224">
    <property type="entry name" value="DUF4883"/>
    <property type="match status" value="1"/>
</dbReference>
<dbReference type="RefSeq" id="WP_003442500.1">
    <property type="nucleotide sequence ID" value="NZ_ANZB01000003.1"/>
</dbReference>
<evidence type="ECO:0000313" key="3">
    <source>
        <dbReference type="EMBL" id="KRU11318.1"/>
    </source>
</evidence>
<keyword evidence="5" id="KW-1185">Reference proteome</keyword>
<dbReference type="PROSITE" id="PS51257">
    <property type="entry name" value="PROKAR_LIPOPROTEIN"/>
    <property type="match status" value="1"/>
</dbReference>
<feature type="transmembrane region" description="Helical" evidence="1">
    <location>
        <begin position="6"/>
        <end position="26"/>
    </location>
</feature>
<dbReference type="Gene3D" id="3.30.1490.410">
    <property type="entry name" value="Uncharacterised protein PF16224, DUF4883"/>
    <property type="match status" value="1"/>
</dbReference>
<dbReference type="AlphaFoldDB" id="A0A0H3J5D9"/>
<dbReference type="PATRIC" id="fig|1262449.3.peg.1061"/>
<sequence length="161" mass="19088">MKVNKLIYIGIIIVLTLSITGCSLDANSTSLLKRQKPYNFYYTNLLTRDMKFENSFLGIILDTNFYREHTLTKDQNDTVKNFIFYLSRKDFISKPKDLPGKPTYKIYFTFKTDKYVIEVFNEKYISVYPWDGSYNKDYISMENIPVSYNLFSLCKYSIPRD</sequence>